<dbReference type="Proteomes" id="UP000002166">
    <property type="component" value="Chromosome"/>
</dbReference>
<feature type="transmembrane region" description="Helical" evidence="1">
    <location>
        <begin position="61"/>
        <end position="81"/>
    </location>
</feature>
<dbReference type="KEGG" id="lci:LCK_00313"/>
<feature type="transmembrane region" description="Helical" evidence="1">
    <location>
        <begin position="119"/>
        <end position="136"/>
    </location>
</feature>
<name>B1MX94_LEUCK</name>
<feature type="transmembrane region" description="Helical" evidence="1">
    <location>
        <begin position="6"/>
        <end position="23"/>
    </location>
</feature>
<proteinExistence type="predicted"/>
<dbReference type="eggNOG" id="ENOG5033CY9">
    <property type="taxonomic scope" value="Bacteria"/>
</dbReference>
<feature type="transmembrane region" description="Helical" evidence="1">
    <location>
        <begin position="93"/>
        <end position="113"/>
    </location>
</feature>
<reference evidence="2 3" key="1">
    <citation type="journal article" date="2008" name="J. Bacteriol.">
        <title>Complete genome sequence of Leuconostoc citreum KM20.</title>
        <authorList>
            <person name="Kim J.F."/>
            <person name="Jeong H."/>
            <person name="Lee J.-S."/>
            <person name="Choi S.-H."/>
            <person name="Ha M."/>
            <person name="Hur C.-G."/>
            <person name="Kim J.-S."/>
            <person name="Lee S."/>
            <person name="Park H.-S."/>
            <person name="Park Y.-H."/>
            <person name="Oh T.K."/>
        </authorList>
    </citation>
    <scope>NUCLEOTIDE SEQUENCE [LARGE SCALE GENOMIC DNA]</scope>
    <source>
        <strain evidence="2 3">KM20</strain>
    </source>
</reference>
<evidence type="ECO:0008006" key="4">
    <source>
        <dbReference type="Google" id="ProtNLM"/>
    </source>
</evidence>
<sequence length="173" mass="19658">MNIDHLTISNILIALIILVFIVKRQLAIHVINFKIKLYIILIVVGLSQFTKIHNLDINSNFYLFVTLSLLTVVISGILRAFSSRIFLNTEGVIVRQGTYLTLLLWLLTIAAKYSFSSLWQYSSLSILVTLGLSLMVQRGTTWLLASTKFPENITITKQFLIDAKRKNKSSVLR</sequence>
<dbReference type="STRING" id="349519.LCK_00313"/>
<keyword evidence="1" id="KW-0472">Membrane</keyword>
<dbReference type="HOGENOM" id="CLU_1538141_0_0_9"/>
<dbReference type="OrthoDB" id="2326250at2"/>
<dbReference type="EMBL" id="DQ489736">
    <property type="protein sequence ID" value="ACA82146.1"/>
    <property type="molecule type" value="Genomic_DNA"/>
</dbReference>
<keyword evidence="1" id="KW-0812">Transmembrane</keyword>
<dbReference type="AlphaFoldDB" id="B1MX94"/>
<evidence type="ECO:0000313" key="3">
    <source>
        <dbReference type="Proteomes" id="UP000002166"/>
    </source>
</evidence>
<organism evidence="2 3">
    <name type="scientific">Leuconostoc citreum (strain KM20)</name>
    <dbReference type="NCBI Taxonomy" id="349519"/>
    <lineage>
        <taxon>Bacteria</taxon>
        <taxon>Bacillati</taxon>
        <taxon>Bacillota</taxon>
        <taxon>Bacilli</taxon>
        <taxon>Lactobacillales</taxon>
        <taxon>Lactobacillaceae</taxon>
        <taxon>Leuconostoc</taxon>
    </lineage>
</organism>
<keyword evidence="3" id="KW-1185">Reference proteome</keyword>
<evidence type="ECO:0000256" key="1">
    <source>
        <dbReference type="SAM" id="Phobius"/>
    </source>
</evidence>
<keyword evidence="1" id="KW-1133">Transmembrane helix</keyword>
<dbReference type="RefSeq" id="WP_004907448.1">
    <property type="nucleotide sequence ID" value="NC_010471.1"/>
</dbReference>
<gene>
    <name evidence="2" type="ordered locus">LCK_00313</name>
</gene>
<protein>
    <recommendedName>
        <fullName evidence="4">DUF1453 domain-containing protein</fullName>
    </recommendedName>
</protein>
<accession>B1MX94</accession>
<evidence type="ECO:0000313" key="2">
    <source>
        <dbReference type="EMBL" id="ACA82146.1"/>
    </source>
</evidence>
<feature type="transmembrane region" description="Helical" evidence="1">
    <location>
        <begin position="35"/>
        <end position="55"/>
    </location>
</feature>